<dbReference type="AlphaFoldDB" id="A0A368H3F0"/>
<keyword evidence="3" id="KW-1185">Reference proteome</keyword>
<dbReference type="EMBL" id="JOJR01000026">
    <property type="protein sequence ID" value="RCN50159.1"/>
    <property type="molecule type" value="Genomic_DNA"/>
</dbReference>
<sequence>MSTAILVANAILFLILVLARKRLTAAFFRILNVLVFAIIFRNLTTIILKLPSLWFRALITDETIISLIVGLLSKYLFILLVFLLSLNRFSVIVCPALDEILFSG</sequence>
<evidence type="ECO:0000313" key="2">
    <source>
        <dbReference type="EMBL" id="RCN50159.1"/>
    </source>
</evidence>
<keyword evidence="1" id="KW-0472">Membrane</keyword>
<evidence type="ECO:0000313" key="3">
    <source>
        <dbReference type="Proteomes" id="UP000252519"/>
    </source>
</evidence>
<accession>A0A368H3F0</accession>
<feature type="transmembrane region" description="Helical" evidence="1">
    <location>
        <begin position="63"/>
        <end position="86"/>
    </location>
</feature>
<keyword evidence="1" id="KW-1133">Transmembrane helix</keyword>
<reference evidence="2 3" key="1">
    <citation type="submission" date="2014-10" db="EMBL/GenBank/DDBJ databases">
        <title>Draft genome of the hookworm Ancylostoma caninum.</title>
        <authorList>
            <person name="Mitreva M."/>
        </authorList>
    </citation>
    <scope>NUCLEOTIDE SEQUENCE [LARGE SCALE GENOMIC DNA]</scope>
    <source>
        <strain evidence="2 3">Baltimore</strain>
    </source>
</reference>
<name>A0A368H3F0_ANCCA</name>
<feature type="transmembrane region" description="Helical" evidence="1">
    <location>
        <begin position="29"/>
        <end position="51"/>
    </location>
</feature>
<dbReference type="OrthoDB" id="5904640at2759"/>
<dbReference type="Proteomes" id="UP000252519">
    <property type="component" value="Unassembled WGS sequence"/>
</dbReference>
<evidence type="ECO:0000256" key="1">
    <source>
        <dbReference type="SAM" id="Phobius"/>
    </source>
</evidence>
<gene>
    <name evidence="2" type="ORF">ANCCAN_03764</name>
</gene>
<protein>
    <submittedName>
        <fullName evidence="2">Uncharacterized protein</fullName>
    </submittedName>
</protein>
<proteinExistence type="predicted"/>
<organism evidence="2 3">
    <name type="scientific">Ancylostoma caninum</name>
    <name type="common">Dog hookworm</name>
    <dbReference type="NCBI Taxonomy" id="29170"/>
    <lineage>
        <taxon>Eukaryota</taxon>
        <taxon>Metazoa</taxon>
        <taxon>Ecdysozoa</taxon>
        <taxon>Nematoda</taxon>
        <taxon>Chromadorea</taxon>
        <taxon>Rhabditida</taxon>
        <taxon>Rhabditina</taxon>
        <taxon>Rhabditomorpha</taxon>
        <taxon>Strongyloidea</taxon>
        <taxon>Ancylostomatidae</taxon>
        <taxon>Ancylostomatinae</taxon>
        <taxon>Ancylostoma</taxon>
    </lineage>
</organism>
<comment type="caution">
    <text evidence="2">The sequence shown here is derived from an EMBL/GenBank/DDBJ whole genome shotgun (WGS) entry which is preliminary data.</text>
</comment>
<keyword evidence="1" id="KW-0812">Transmembrane</keyword>